<dbReference type="RefSeq" id="WP_074980450.1">
    <property type="nucleotide sequence ID" value="NZ_FOLS01000011.1"/>
</dbReference>
<reference evidence="2 3" key="1">
    <citation type="submission" date="2016-10" db="EMBL/GenBank/DDBJ databases">
        <authorList>
            <person name="Varghese N."/>
            <person name="Submissions S."/>
        </authorList>
    </citation>
    <scope>NUCLEOTIDE SEQUENCE [LARGE SCALE GENOMIC DNA]</scope>
    <source>
        <strain evidence="2 3">LMG 18378</strain>
    </source>
</reference>
<evidence type="ECO:0000313" key="2">
    <source>
        <dbReference type="EMBL" id="SFC84951.1"/>
    </source>
</evidence>
<comment type="caution">
    <text evidence="2">The sequence shown here is derived from an EMBL/GenBank/DDBJ whole genome shotgun (WGS) entry which is preliminary data.</text>
</comment>
<accession>A0AAQ1KFQ7</accession>
<gene>
    <name evidence="2" type="ORF">SAMN05216577_111114</name>
</gene>
<dbReference type="EMBL" id="FOLS01000011">
    <property type="protein sequence ID" value="SFC84951.1"/>
    <property type="molecule type" value="Genomic_DNA"/>
</dbReference>
<evidence type="ECO:0000256" key="1">
    <source>
        <dbReference type="SAM" id="MobiDB-lite"/>
    </source>
</evidence>
<organism evidence="2 3">
    <name type="scientific">Pseudomonas citronellolis</name>
    <dbReference type="NCBI Taxonomy" id="53408"/>
    <lineage>
        <taxon>Bacteria</taxon>
        <taxon>Pseudomonadati</taxon>
        <taxon>Pseudomonadota</taxon>
        <taxon>Gammaproteobacteria</taxon>
        <taxon>Pseudomonadales</taxon>
        <taxon>Pseudomonadaceae</taxon>
        <taxon>Pseudomonas</taxon>
    </lineage>
</organism>
<proteinExistence type="predicted"/>
<protein>
    <submittedName>
        <fullName evidence="2">Uncharacterized protein</fullName>
    </submittedName>
</protein>
<feature type="region of interest" description="Disordered" evidence="1">
    <location>
        <begin position="25"/>
        <end position="82"/>
    </location>
</feature>
<dbReference type="AlphaFoldDB" id="A0AAQ1KFQ7"/>
<evidence type="ECO:0000313" key="3">
    <source>
        <dbReference type="Proteomes" id="UP000183385"/>
    </source>
</evidence>
<name>A0AAQ1KFQ7_9PSED</name>
<sequence length="115" mass="12270">MANVNQLKTDLNRLQDFVREGRTLTPVEPRGARPSTAGRGTFTPPTTLGTGGIASPLVEKTKLESGKQVPDRDYYPDGLTSSDGLLILPAIKTMRMTDANGAAVEFQLANPKGTV</sequence>
<keyword evidence="3" id="KW-1185">Reference proteome</keyword>
<feature type="compositionally biased region" description="Basic and acidic residues" evidence="1">
    <location>
        <begin position="59"/>
        <end position="75"/>
    </location>
</feature>
<feature type="compositionally biased region" description="Low complexity" evidence="1">
    <location>
        <begin position="38"/>
        <end position="48"/>
    </location>
</feature>
<dbReference type="Proteomes" id="UP000183385">
    <property type="component" value="Unassembled WGS sequence"/>
</dbReference>